<comment type="caution">
    <text evidence="2">The sequence shown here is derived from an EMBL/GenBank/DDBJ whole genome shotgun (WGS) entry which is preliminary data.</text>
</comment>
<evidence type="ECO:0000313" key="3">
    <source>
        <dbReference type="Proteomes" id="UP001138768"/>
    </source>
</evidence>
<sequence length="160" mass="17486">MDHRLERIPRPRWQETCERFLNRHRGWLLHISETPGGEDVDLEAGVPSHAQSRAQSHAPSHAPSKRSQSKPQSRELVSDVALHDLVFTESDGAPELTLVVGDSGGSETSLSVQPLAIMLERQGDADAGIRFEQRDGNQIRALFRVPASPGALDGLAAGER</sequence>
<dbReference type="EMBL" id="NRRY01000019">
    <property type="protein sequence ID" value="MBK1619265.1"/>
    <property type="molecule type" value="Genomic_DNA"/>
</dbReference>
<name>A0A9X0W9T2_9GAMM</name>
<reference evidence="2 3" key="1">
    <citation type="journal article" date="2020" name="Microorganisms">
        <title>Osmotic Adaptation and Compatible Solute Biosynthesis of Phototrophic Bacteria as Revealed from Genome Analyses.</title>
        <authorList>
            <person name="Imhoff J.F."/>
            <person name="Rahn T."/>
            <person name="Kunzel S."/>
            <person name="Keller A."/>
            <person name="Neulinger S.C."/>
        </authorList>
    </citation>
    <scope>NUCLEOTIDE SEQUENCE [LARGE SCALE GENOMIC DNA]</scope>
    <source>
        <strain evidence="2 3">DSM 25653</strain>
    </source>
</reference>
<gene>
    <name evidence="2" type="ORF">CKO42_12625</name>
</gene>
<dbReference type="AlphaFoldDB" id="A0A9X0W9T2"/>
<organism evidence="2 3">
    <name type="scientific">Lamprobacter modestohalophilus</name>
    <dbReference type="NCBI Taxonomy" id="1064514"/>
    <lineage>
        <taxon>Bacteria</taxon>
        <taxon>Pseudomonadati</taxon>
        <taxon>Pseudomonadota</taxon>
        <taxon>Gammaproteobacteria</taxon>
        <taxon>Chromatiales</taxon>
        <taxon>Chromatiaceae</taxon>
        <taxon>Lamprobacter</taxon>
    </lineage>
</organism>
<feature type="region of interest" description="Disordered" evidence="1">
    <location>
        <begin position="38"/>
        <end position="76"/>
    </location>
</feature>
<evidence type="ECO:0000313" key="2">
    <source>
        <dbReference type="EMBL" id="MBK1619265.1"/>
    </source>
</evidence>
<accession>A0A9X0W9T2</accession>
<feature type="compositionally biased region" description="Polar residues" evidence="1">
    <location>
        <begin position="49"/>
        <end position="58"/>
    </location>
</feature>
<proteinExistence type="predicted"/>
<evidence type="ECO:0000256" key="1">
    <source>
        <dbReference type="SAM" id="MobiDB-lite"/>
    </source>
</evidence>
<dbReference type="Proteomes" id="UP001138768">
    <property type="component" value="Unassembled WGS sequence"/>
</dbReference>
<protein>
    <submittedName>
        <fullName evidence="2">Uncharacterized protein</fullName>
    </submittedName>
</protein>
<keyword evidence="3" id="KW-1185">Reference proteome</keyword>